<reference evidence="2 4" key="3">
    <citation type="submission" date="2019-04" db="EMBL/GenBank/DDBJ databases">
        <title>Microbes associate with the intestines of laboratory mice.</title>
        <authorList>
            <person name="Navarre W."/>
            <person name="Wong E."/>
            <person name="Huang K."/>
            <person name="Tropini C."/>
            <person name="Ng K."/>
            <person name="Yu B."/>
        </authorList>
    </citation>
    <scope>NUCLEOTIDE SEQUENCE [LARGE SCALE GENOMIC DNA]</scope>
    <source>
        <strain evidence="2 4">NM63_1-25</strain>
    </source>
</reference>
<dbReference type="EMBL" id="CP015401">
    <property type="protein sequence ID" value="ANU58124.1"/>
    <property type="molecule type" value="Genomic_DNA"/>
</dbReference>
<dbReference type="Proteomes" id="UP000092631">
    <property type="component" value="Chromosome"/>
</dbReference>
<gene>
    <name evidence="1" type="ORF">A4V03_11560</name>
    <name evidence="2" type="ORF">E5353_03750</name>
</gene>
<dbReference type="KEGG" id="bcae:A4V03_11560"/>
<dbReference type="Proteomes" id="UP000309566">
    <property type="component" value="Unassembled WGS sequence"/>
</dbReference>
<accession>A0A1C7H0M4</accession>
<dbReference type="GeneID" id="82187781"/>
<dbReference type="OrthoDB" id="1052113at2"/>
<dbReference type="RefSeq" id="WP_065539041.1">
    <property type="nucleotide sequence ID" value="NZ_CAPDLJ010000007.1"/>
</dbReference>
<evidence type="ECO:0000313" key="2">
    <source>
        <dbReference type="EMBL" id="TGY40080.1"/>
    </source>
</evidence>
<dbReference type="AlphaFoldDB" id="A0A1C7H0M4"/>
<keyword evidence="3" id="KW-1185">Reference proteome</keyword>
<proteinExistence type="predicted"/>
<accession>A0A4V3RKI9</accession>
<reference evidence="3" key="1">
    <citation type="submission" date="2016-04" db="EMBL/GenBank/DDBJ databases">
        <title>Complete Genome Sequences of Twelve Strains of a Stable Defined Moderately Diverse Mouse Microbiota 2 (sDMDMm2).</title>
        <authorList>
            <person name="Uchimura Y."/>
            <person name="Wyss M."/>
            <person name="Brugiroux S."/>
            <person name="Limenitakis J.P."/>
            <person name="Stecher B."/>
            <person name="McCoy K.D."/>
            <person name="Macpherson A.J."/>
        </authorList>
    </citation>
    <scope>NUCLEOTIDE SEQUENCE [LARGE SCALE GENOMIC DNA]</scope>
    <source>
        <strain evidence="3">I48</strain>
    </source>
</reference>
<evidence type="ECO:0000313" key="1">
    <source>
        <dbReference type="EMBL" id="ANU58124.1"/>
    </source>
</evidence>
<organism evidence="1 3">
    <name type="scientific">Bacteroides caecimuris</name>
    <dbReference type="NCBI Taxonomy" id="1796613"/>
    <lineage>
        <taxon>Bacteria</taxon>
        <taxon>Pseudomonadati</taxon>
        <taxon>Bacteroidota</taxon>
        <taxon>Bacteroidia</taxon>
        <taxon>Bacteroidales</taxon>
        <taxon>Bacteroidaceae</taxon>
        <taxon>Bacteroides</taxon>
    </lineage>
</organism>
<evidence type="ECO:0000313" key="4">
    <source>
        <dbReference type="Proteomes" id="UP000309566"/>
    </source>
</evidence>
<reference evidence="1" key="2">
    <citation type="submission" date="2017-04" db="EMBL/GenBank/DDBJ databases">
        <title>Complete Genome Sequences of Twelve Strains of a Stable Defined Moderately Diverse Mouse Microbiota 2 (sDMDMm2).</title>
        <authorList>
            <person name="Uchimura Y."/>
            <person name="Wyss M."/>
            <person name="Brugiroux S."/>
            <person name="Limenitakis J.P."/>
            <person name="Stecher B."/>
            <person name="McCoy K.D."/>
            <person name="Macpherson A.J."/>
        </authorList>
    </citation>
    <scope>NUCLEOTIDE SEQUENCE</scope>
    <source>
        <strain evidence="1">I48</strain>
    </source>
</reference>
<protein>
    <submittedName>
        <fullName evidence="1">Uncharacterized protein</fullName>
    </submittedName>
</protein>
<evidence type="ECO:0000313" key="3">
    <source>
        <dbReference type="Proteomes" id="UP000092631"/>
    </source>
</evidence>
<sequence length="103" mass="11489">MARRLESFVVVFVFLSVLSTHGDESDNNITALARITMSFRLLITDKLPSSRIFYCKHSAAQMQTAQYAKIDTTDAKVTGYENANSGDCEGVKKRLFAPLILHC</sequence>
<dbReference type="EMBL" id="SRYX01000009">
    <property type="protein sequence ID" value="TGY40080.1"/>
    <property type="molecule type" value="Genomic_DNA"/>
</dbReference>
<name>A0A1C7H0M4_9BACE</name>